<accession>A0A7D9HJY2</accession>
<feature type="compositionally biased region" description="Basic and acidic residues" evidence="1">
    <location>
        <begin position="186"/>
        <end position="202"/>
    </location>
</feature>
<organism evidence="2 3">
    <name type="scientific">Paramuricea clavata</name>
    <name type="common">Red gorgonian</name>
    <name type="synonym">Violescent sea-whip</name>
    <dbReference type="NCBI Taxonomy" id="317549"/>
    <lineage>
        <taxon>Eukaryota</taxon>
        <taxon>Metazoa</taxon>
        <taxon>Cnidaria</taxon>
        <taxon>Anthozoa</taxon>
        <taxon>Octocorallia</taxon>
        <taxon>Malacalcyonacea</taxon>
        <taxon>Plexauridae</taxon>
        <taxon>Paramuricea</taxon>
    </lineage>
</organism>
<protein>
    <submittedName>
        <fullName evidence="2">Uncharacterized protein</fullName>
    </submittedName>
</protein>
<sequence length="202" mass="23136">MRDAATTFLQSYRASPHTTTEKSPFAAMHGGREMRTKLPMETYCDDIVDREQVVNTNAKMVSRDTCAKEHRLKVGDQVVVMQKRKNKLTTVFNPTPLTVTNIKGSIITANKNEWSITRDASKFRKLFGVQPQSSKKDGKEIYEAENDTNEQSDQEEHEEDEEYNEGDIEQNNEGANDGNVEPPIARPERERQPPAWLRDYKT</sequence>
<feature type="compositionally biased region" description="Acidic residues" evidence="1">
    <location>
        <begin position="143"/>
        <end position="170"/>
    </location>
</feature>
<dbReference type="EMBL" id="CACRXK020000508">
    <property type="protein sequence ID" value="CAB3982503.1"/>
    <property type="molecule type" value="Genomic_DNA"/>
</dbReference>
<evidence type="ECO:0000313" key="2">
    <source>
        <dbReference type="EMBL" id="CAB3982503.1"/>
    </source>
</evidence>
<proteinExistence type="predicted"/>
<feature type="region of interest" description="Disordered" evidence="1">
    <location>
        <begin position="1"/>
        <end position="24"/>
    </location>
</feature>
<comment type="caution">
    <text evidence="2">The sequence shown here is derived from an EMBL/GenBank/DDBJ whole genome shotgun (WGS) entry which is preliminary data.</text>
</comment>
<dbReference type="OrthoDB" id="5989769at2759"/>
<evidence type="ECO:0000313" key="3">
    <source>
        <dbReference type="Proteomes" id="UP001152795"/>
    </source>
</evidence>
<keyword evidence="3" id="KW-1185">Reference proteome</keyword>
<feature type="region of interest" description="Disordered" evidence="1">
    <location>
        <begin position="128"/>
        <end position="202"/>
    </location>
</feature>
<feature type="compositionally biased region" description="Polar residues" evidence="1">
    <location>
        <begin position="7"/>
        <end position="22"/>
    </location>
</feature>
<name>A0A7D9HJY2_PARCT</name>
<dbReference type="Proteomes" id="UP001152795">
    <property type="component" value="Unassembled WGS sequence"/>
</dbReference>
<evidence type="ECO:0000256" key="1">
    <source>
        <dbReference type="SAM" id="MobiDB-lite"/>
    </source>
</evidence>
<dbReference type="AlphaFoldDB" id="A0A7D9HJY2"/>
<gene>
    <name evidence="2" type="ORF">PACLA_8A053943</name>
</gene>
<reference evidence="2" key="1">
    <citation type="submission" date="2020-04" db="EMBL/GenBank/DDBJ databases">
        <authorList>
            <person name="Alioto T."/>
            <person name="Alioto T."/>
            <person name="Gomez Garrido J."/>
        </authorList>
    </citation>
    <scope>NUCLEOTIDE SEQUENCE</scope>
    <source>
        <strain evidence="2">A484AB</strain>
    </source>
</reference>